<reference evidence="14" key="1">
    <citation type="journal article" date="2022" name="New Phytol.">
        <title>Evolutionary transition to the ectomycorrhizal habit in the genomes of a hyperdiverse lineage of mushroom-forming fungi.</title>
        <authorList>
            <person name="Looney B."/>
            <person name="Miyauchi S."/>
            <person name="Morin E."/>
            <person name="Drula E."/>
            <person name="Courty P.E."/>
            <person name="Kohler A."/>
            <person name="Kuo A."/>
            <person name="LaButti K."/>
            <person name="Pangilinan J."/>
            <person name="Lipzen A."/>
            <person name="Riley R."/>
            <person name="Andreopoulos W."/>
            <person name="He G."/>
            <person name="Johnson J."/>
            <person name="Nolan M."/>
            <person name="Tritt A."/>
            <person name="Barry K.W."/>
            <person name="Grigoriev I.V."/>
            <person name="Nagy L.G."/>
            <person name="Hibbett D."/>
            <person name="Henrissat B."/>
            <person name="Matheny P.B."/>
            <person name="Labbe J."/>
            <person name="Martin F.M."/>
        </authorList>
    </citation>
    <scope>NUCLEOTIDE SEQUENCE</scope>
    <source>
        <strain evidence="14">BPL690</strain>
    </source>
</reference>
<dbReference type="PROSITE" id="PS51910">
    <property type="entry name" value="GH18_2"/>
    <property type="match status" value="1"/>
</dbReference>
<dbReference type="PANTHER" id="PTHR45708:SF49">
    <property type="entry name" value="ENDOCHITINASE"/>
    <property type="match status" value="1"/>
</dbReference>
<dbReference type="Gene3D" id="3.20.20.80">
    <property type="entry name" value="Glycosidases"/>
    <property type="match status" value="1"/>
</dbReference>
<evidence type="ECO:0000256" key="5">
    <source>
        <dbReference type="ARBA" id="ARBA00023024"/>
    </source>
</evidence>
<dbReference type="InterPro" id="IPR001579">
    <property type="entry name" value="Glyco_hydro_18_chit_AS"/>
</dbReference>
<comment type="catalytic activity">
    <reaction evidence="1">
        <text>Random endo-hydrolysis of N-acetyl-beta-D-glucosaminide (1-&gt;4)-beta-linkages in chitin and chitodextrins.</text>
        <dbReference type="EC" id="3.2.1.14"/>
    </reaction>
</comment>
<dbReference type="PANTHER" id="PTHR45708">
    <property type="entry name" value="ENDOCHITINASE"/>
    <property type="match status" value="1"/>
</dbReference>
<keyword evidence="8" id="KW-0624">Polysaccharide degradation</keyword>
<evidence type="ECO:0000256" key="6">
    <source>
        <dbReference type="ARBA" id="ARBA00023277"/>
    </source>
</evidence>
<feature type="region of interest" description="Disordered" evidence="11">
    <location>
        <begin position="321"/>
        <end position="351"/>
    </location>
</feature>
<feature type="signal peptide" evidence="12">
    <location>
        <begin position="1"/>
        <end position="20"/>
    </location>
</feature>
<dbReference type="InterPro" id="IPR001223">
    <property type="entry name" value="Glyco_hydro18_cat"/>
</dbReference>
<dbReference type="AlphaFoldDB" id="A0AAD4QPS2"/>
<evidence type="ECO:0000256" key="8">
    <source>
        <dbReference type="ARBA" id="ARBA00023326"/>
    </source>
</evidence>
<dbReference type="Gene3D" id="2.10.10.20">
    <property type="entry name" value="Carbohydrate-binding module superfamily 5/12"/>
    <property type="match status" value="1"/>
</dbReference>
<protein>
    <recommendedName>
        <fullName evidence="2">chitinase</fullName>
        <ecNumber evidence="2">3.2.1.14</ecNumber>
    </recommendedName>
</protein>
<dbReference type="InterPro" id="IPR045321">
    <property type="entry name" value="Cts1-like"/>
</dbReference>
<dbReference type="GO" id="GO:0005576">
    <property type="term" value="C:extracellular region"/>
    <property type="evidence" value="ECO:0007669"/>
    <property type="project" value="InterPro"/>
</dbReference>
<evidence type="ECO:0000256" key="3">
    <source>
        <dbReference type="ARBA" id="ARBA00022669"/>
    </source>
</evidence>
<keyword evidence="15" id="KW-1185">Reference proteome</keyword>
<dbReference type="InterPro" id="IPR003610">
    <property type="entry name" value="CBM5/12"/>
</dbReference>
<dbReference type="SUPFAM" id="SSF51055">
    <property type="entry name" value="Carbohydrate binding domain"/>
    <property type="match status" value="1"/>
</dbReference>
<evidence type="ECO:0000256" key="10">
    <source>
        <dbReference type="RuleBase" id="RU004453"/>
    </source>
</evidence>
<keyword evidence="3" id="KW-0147">Chitin-binding</keyword>
<evidence type="ECO:0000259" key="13">
    <source>
        <dbReference type="PROSITE" id="PS51910"/>
    </source>
</evidence>
<comment type="caution">
    <text evidence="14">The sequence shown here is derived from an EMBL/GenBank/DDBJ whole genome shotgun (WGS) entry which is preliminary data.</text>
</comment>
<dbReference type="GO" id="GO:0008061">
    <property type="term" value="F:chitin binding"/>
    <property type="evidence" value="ECO:0007669"/>
    <property type="project" value="UniProtKB-KW"/>
</dbReference>
<comment type="similarity">
    <text evidence="10">Belongs to the glycosyl hydrolase 18 family.</text>
</comment>
<proteinExistence type="inferred from homology"/>
<dbReference type="Proteomes" id="UP001203297">
    <property type="component" value="Unassembled WGS sequence"/>
</dbReference>
<evidence type="ECO:0000256" key="4">
    <source>
        <dbReference type="ARBA" id="ARBA00022801"/>
    </source>
</evidence>
<dbReference type="GO" id="GO:0030246">
    <property type="term" value="F:carbohydrate binding"/>
    <property type="evidence" value="ECO:0007669"/>
    <property type="project" value="InterPro"/>
</dbReference>
<dbReference type="SMART" id="SM00495">
    <property type="entry name" value="ChtBD3"/>
    <property type="match status" value="1"/>
</dbReference>
<dbReference type="CDD" id="cd02877">
    <property type="entry name" value="GH18_hevamine_XipI_class_III"/>
    <property type="match status" value="1"/>
</dbReference>
<evidence type="ECO:0000313" key="14">
    <source>
        <dbReference type="EMBL" id="KAI0303644.1"/>
    </source>
</evidence>
<accession>A0AAD4QPS2</accession>
<dbReference type="GO" id="GO:0006032">
    <property type="term" value="P:chitin catabolic process"/>
    <property type="evidence" value="ECO:0007669"/>
    <property type="project" value="UniProtKB-KW"/>
</dbReference>
<evidence type="ECO:0000256" key="2">
    <source>
        <dbReference type="ARBA" id="ARBA00012729"/>
    </source>
</evidence>
<evidence type="ECO:0000256" key="1">
    <source>
        <dbReference type="ARBA" id="ARBA00000822"/>
    </source>
</evidence>
<dbReference type="InterPro" id="IPR050542">
    <property type="entry name" value="Glycosyl_Hydrlase18_Chitinase"/>
</dbReference>
<keyword evidence="6" id="KW-0119">Carbohydrate metabolism</keyword>
<gene>
    <name evidence="14" type="ORF">B0F90DRAFT_1809392</name>
</gene>
<dbReference type="EMBL" id="WTXG01000008">
    <property type="protein sequence ID" value="KAI0303644.1"/>
    <property type="molecule type" value="Genomic_DNA"/>
</dbReference>
<sequence length="402" mass="42098">MKLTTHLALILASLFPLVLGYWGQNSYGATHTSDTANWQKTLSFYCQDNSIDAFPLAFLDVAFDTGGLPSINLANICNVNDDSVFPGTDLPNCSFLASDIQACQAKGKIVTISIGGATGAVSFTSDAQAQQFADTIWNVFLGGSSSTRPFGSAVLDGVDLDLEGGSPSHWSAFVTQIRSHASGASKKYYITGAPQCPFPDAYLGSVINAVGFDAVYVQFYNNYCGLQAFNDPNSWNFAQWDNWAKTVSPNKNVKVYIGAPAASLAAGSGYVSASTLATYALQTRSQYSSFGGVMLWDASQAYANGNFAASIKSALSNGGTSVPATSPPASSTSHTTTTASSSTPSPSPTGGSCGTVAPWVNNVAYVGGNQATYGGHLWTAKWWNYGEIPGGNSFYMSSACLS</sequence>
<dbReference type="CDD" id="cd12215">
    <property type="entry name" value="ChiC_BD"/>
    <property type="match status" value="1"/>
</dbReference>
<feature type="chain" id="PRO_5042211241" description="chitinase" evidence="12">
    <location>
        <begin position="21"/>
        <end position="402"/>
    </location>
</feature>
<dbReference type="InterPro" id="IPR036573">
    <property type="entry name" value="CBM_sf_5/12"/>
</dbReference>
<keyword evidence="7 9" id="KW-0326">Glycosidase</keyword>
<dbReference type="InterPro" id="IPR017853">
    <property type="entry name" value="GH"/>
</dbReference>
<keyword evidence="12" id="KW-0732">Signal</keyword>
<evidence type="ECO:0000256" key="12">
    <source>
        <dbReference type="SAM" id="SignalP"/>
    </source>
</evidence>
<keyword evidence="5" id="KW-0146">Chitin degradation</keyword>
<dbReference type="GO" id="GO:0000272">
    <property type="term" value="P:polysaccharide catabolic process"/>
    <property type="evidence" value="ECO:0007669"/>
    <property type="project" value="UniProtKB-KW"/>
</dbReference>
<organism evidence="14 15">
    <name type="scientific">Multifurca ochricompacta</name>
    <dbReference type="NCBI Taxonomy" id="376703"/>
    <lineage>
        <taxon>Eukaryota</taxon>
        <taxon>Fungi</taxon>
        <taxon>Dikarya</taxon>
        <taxon>Basidiomycota</taxon>
        <taxon>Agaricomycotina</taxon>
        <taxon>Agaricomycetes</taxon>
        <taxon>Russulales</taxon>
        <taxon>Russulaceae</taxon>
        <taxon>Multifurca</taxon>
    </lineage>
</organism>
<dbReference type="Pfam" id="PF00704">
    <property type="entry name" value="Glyco_hydro_18"/>
    <property type="match status" value="1"/>
</dbReference>
<evidence type="ECO:0000256" key="9">
    <source>
        <dbReference type="RuleBase" id="RU000489"/>
    </source>
</evidence>
<feature type="compositionally biased region" description="Low complexity" evidence="11">
    <location>
        <begin position="321"/>
        <end position="350"/>
    </location>
</feature>
<evidence type="ECO:0000256" key="7">
    <source>
        <dbReference type="ARBA" id="ARBA00023295"/>
    </source>
</evidence>
<name>A0AAD4QPS2_9AGAM</name>
<evidence type="ECO:0000313" key="15">
    <source>
        <dbReference type="Proteomes" id="UP001203297"/>
    </source>
</evidence>
<dbReference type="EC" id="3.2.1.14" evidence="2"/>
<dbReference type="PROSITE" id="PS01095">
    <property type="entry name" value="GH18_1"/>
    <property type="match status" value="1"/>
</dbReference>
<keyword evidence="4 9" id="KW-0378">Hydrolase</keyword>
<evidence type="ECO:0000256" key="11">
    <source>
        <dbReference type="SAM" id="MobiDB-lite"/>
    </source>
</evidence>
<dbReference type="GO" id="GO:0008843">
    <property type="term" value="F:endochitinase activity"/>
    <property type="evidence" value="ECO:0007669"/>
    <property type="project" value="UniProtKB-EC"/>
</dbReference>
<dbReference type="SUPFAM" id="SSF51445">
    <property type="entry name" value="(Trans)glycosidases"/>
    <property type="match status" value="1"/>
</dbReference>
<feature type="domain" description="GH18" evidence="13">
    <location>
        <begin position="16"/>
        <end position="318"/>
    </location>
</feature>